<name>A0AAV6HJA6_9TELE</name>
<protein>
    <recommendedName>
        <fullName evidence="3">Chemokine interleukin-8-like domain-containing protein</fullName>
    </recommendedName>
</protein>
<dbReference type="SUPFAM" id="SSF54117">
    <property type="entry name" value="Interleukin 8-like chemokines"/>
    <property type="match status" value="1"/>
</dbReference>
<dbReference type="Pfam" id="PF00048">
    <property type="entry name" value="IL8"/>
    <property type="match status" value="1"/>
</dbReference>
<evidence type="ECO:0000256" key="1">
    <source>
        <dbReference type="ARBA" id="ARBA00022514"/>
    </source>
</evidence>
<dbReference type="GO" id="GO:0008009">
    <property type="term" value="F:chemokine activity"/>
    <property type="evidence" value="ECO:0007669"/>
    <property type="project" value="InterPro"/>
</dbReference>
<feature type="signal peptide" evidence="2">
    <location>
        <begin position="1"/>
        <end position="26"/>
    </location>
</feature>
<feature type="domain" description="Chemokine interleukin-8-like" evidence="3">
    <location>
        <begin position="29"/>
        <end position="88"/>
    </location>
</feature>
<dbReference type="PANTHER" id="PTHR12015:SF190">
    <property type="entry name" value="C-C MOTIF CHEMOKINE"/>
    <property type="match status" value="1"/>
</dbReference>
<dbReference type="InterPro" id="IPR001811">
    <property type="entry name" value="Chemokine_IL8-like_dom"/>
</dbReference>
<dbReference type="AlphaFoldDB" id="A0AAV6HJA6"/>
<sequence length="103" mass="11185">MAQICVPVLALIMLCTLGLFSSEVAAVRKGACCTMYSSSIVPMKHIRGFTIQTNQGKCNINAVILHTPKRNICVDPGLLWVSNAIDKLRAQVQVLKTKNNGSQ</sequence>
<keyword evidence="1" id="KW-0202">Cytokine</keyword>
<reference evidence="4 5" key="1">
    <citation type="submission" date="2020-10" db="EMBL/GenBank/DDBJ databases">
        <title>Chromosome-scale genome assembly of the Allis shad, Alosa alosa.</title>
        <authorList>
            <person name="Margot Z."/>
            <person name="Christophe K."/>
            <person name="Cabau C."/>
            <person name="Louis A."/>
            <person name="Berthelot C."/>
            <person name="Parey E."/>
            <person name="Roest Crollius H."/>
            <person name="Montfort J."/>
            <person name="Robinson-Rechavi M."/>
            <person name="Bucao C."/>
            <person name="Bouchez O."/>
            <person name="Gislard M."/>
            <person name="Lluch J."/>
            <person name="Milhes M."/>
            <person name="Lampietro C."/>
            <person name="Lopez Roques C."/>
            <person name="Donnadieu C."/>
            <person name="Braasch I."/>
            <person name="Desvignes T."/>
            <person name="Postlethwait J."/>
            <person name="Bobe J."/>
            <person name="Guiguen Y."/>
        </authorList>
    </citation>
    <scope>NUCLEOTIDE SEQUENCE [LARGE SCALE GENOMIC DNA]</scope>
    <source>
        <strain evidence="4">M-15738</strain>
        <tissue evidence="4">Blood</tissue>
    </source>
</reference>
<keyword evidence="2" id="KW-0732">Signal</keyword>
<dbReference type="Proteomes" id="UP000823561">
    <property type="component" value="Chromosome 1"/>
</dbReference>
<accession>A0AAV6HJA6</accession>
<organism evidence="4 5">
    <name type="scientific">Alosa alosa</name>
    <name type="common">allis shad</name>
    <dbReference type="NCBI Taxonomy" id="278164"/>
    <lineage>
        <taxon>Eukaryota</taxon>
        <taxon>Metazoa</taxon>
        <taxon>Chordata</taxon>
        <taxon>Craniata</taxon>
        <taxon>Vertebrata</taxon>
        <taxon>Euteleostomi</taxon>
        <taxon>Actinopterygii</taxon>
        <taxon>Neopterygii</taxon>
        <taxon>Teleostei</taxon>
        <taxon>Clupei</taxon>
        <taxon>Clupeiformes</taxon>
        <taxon>Clupeoidei</taxon>
        <taxon>Clupeidae</taxon>
        <taxon>Alosa</taxon>
    </lineage>
</organism>
<evidence type="ECO:0000313" key="4">
    <source>
        <dbReference type="EMBL" id="KAG5286011.1"/>
    </source>
</evidence>
<feature type="chain" id="PRO_5043742144" description="Chemokine interleukin-8-like domain-containing protein" evidence="2">
    <location>
        <begin position="27"/>
        <end position="103"/>
    </location>
</feature>
<evidence type="ECO:0000259" key="3">
    <source>
        <dbReference type="SMART" id="SM00199"/>
    </source>
</evidence>
<dbReference type="GO" id="GO:0005615">
    <property type="term" value="C:extracellular space"/>
    <property type="evidence" value="ECO:0007669"/>
    <property type="project" value="UniProtKB-KW"/>
</dbReference>
<dbReference type="PANTHER" id="PTHR12015">
    <property type="entry name" value="SMALL INDUCIBLE CYTOKINE A"/>
    <property type="match status" value="1"/>
</dbReference>
<dbReference type="EMBL" id="JADWDJ010000001">
    <property type="protein sequence ID" value="KAG5286011.1"/>
    <property type="molecule type" value="Genomic_DNA"/>
</dbReference>
<evidence type="ECO:0000256" key="2">
    <source>
        <dbReference type="SAM" id="SignalP"/>
    </source>
</evidence>
<keyword evidence="5" id="KW-1185">Reference proteome</keyword>
<dbReference type="InterPro" id="IPR036048">
    <property type="entry name" value="Interleukin_8-like_sf"/>
</dbReference>
<proteinExistence type="predicted"/>
<evidence type="ECO:0000313" key="5">
    <source>
        <dbReference type="Proteomes" id="UP000823561"/>
    </source>
</evidence>
<comment type="caution">
    <text evidence="4">The sequence shown here is derived from an EMBL/GenBank/DDBJ whole genome shotgun (WGS) entry which is preliminary data.</text>
</comment>
<dbReference type="Gene3D" id="2.40.50.40">
    <property type="match status" value="1"/>
</dbReference>
<gene>
    <name evidence="4" type="ORF">AALO_G00010000</name>
</gene>
<dbReference type="SMART" id="SM00199">
    <property type="entry name" value="SCY"/>
    <property type="match status" value="1"/>
</dbReference>
<dbReference type="InterPro" id="IPR039809">
    <property type="entry name" value="Chemokine_b/g/d"/>
</dbReference>
<dbReference type="GO" id="GO:0006955">
    <property type="term" value="P:immune response"/>
    <property type="evidence" value="ECO:0007669"/>
    <property type="project" value="InterPro"/>
</dbReference>